<dbReference type="STRING" id="4081.A0A3Q7H8S1"/>
<dbReference type="Gene3D" id="3.40.50.720">
    <property type="entry name" value="NAD(P)-binding Rossmann-like Domain"/>
    <property type="match status" value="1"/>
</dbReference>
<keyword evidence="4" id="KW-1185">Reference proteome</keyword>
<keyword evidence="1" id="KW-0560">Oxidoreductase</keyword>
<feature type="domain" description="Alanine dehydrogenase/pyridine nucleotide transhydrogenase N-terminal" evidence="2">
    <location>
        <begin position="18"/>
        <end position="127"/>
    </location>
</feature>
<reference evidence="3" key="2">
    <citation type="submission" date="2019-01" db="UniProtKB">
        <authorList>
            <consortium name="EnsemblPlants"/>
        </authorList>
    </citation>
    <scope>IDENTIFICATION</scope>
    <source>
        <strain evidence="3">cv. Heinz 1706</strain>
    </source>
</reference>
<dbReference type="PaxDb" id="4081-Solyc07g017650.2.1"/>
<reference evidence="3" key="1">
    <citation type="journal article" date="2012" name="Nature">
        <title>The tomato genome sequence provides insights into fleshy fruit evolution.</title>
        <authorList>
            <consortium name="Tomato Genome Consortium"/>
        </authorList>
    </citation>
    <scope>NUCLEOTIDE SEQUENCE [LARGE SCALE GENOMIC DNA]</scope>
    <source>
        <strain evidence="3">cv. Heinz 1706</strain>
    </source>
</reference>
<dbReference type="Gramene" id="Solyc07g017650.3.1">
    <property type="protein sequence ID" value="Solyc07g017650.3.1"/>
    <property type="gene ID" value="Solyc07g017650.3"/>
</dbReference>
<dbReference type="SUPFAM" id="SSF52283">
    <property type="entry name" value="Formate/glycerate dehydrogenase catalytic domain-like"/>
    <property type="match status" value="1"/>
</dbReference>
<protein>
    <recommendedName>
        <fullName evidence="2">Alanine dehydrogenase/pyridine nucleotide transhydrogenase N-terminal domain-containing protein</fullName>
    </recommendedName>
</protein>
<evidence type="ECO:0000259" key="2">
    <source>
        <dbReference type="SMART" id="SM01003"/>
    </source>
</evidence>
<dbReference type="InterPro" id="IPR051168">
    <property type="entry name" value="AASS"/>
</dbReference>
<dbReference type="Pfam" id="PF05222">
    <property type="entry name" value="AlaDh_PNT_N"/>
    <property type="match status" value="1"/>
</dbReference>
<accession>A0A3Q7H8S1</accession>
<dbReference type="SMART" id="SM01003">
    <property type="entry name" value="AlaDh_PNT_N"/>
    <property type="match status" value="1"/>
</dbReference>
<dbReference type="Proteomes" id="UP000004994">
    <property type="component" value="Chromosome 7"/>
</dbReference>
<dbReference type="InParanoid" id="A0A3Q7H8S1"/>
<organism evidence="3">
    <name type="scientific">Solanum lycopersicum</name>
    <name type="common">Tomato</name>
    <name type="synonym">Lycopersicon esculentum</name>
    <dbReference type="NCBI Taxonomy" id="4081"/>
    <lineage>
        <taxon>Eukaryota</taxon>
        <taxon>Viridiplantae</taxon>
        <taxon>Streptophyta</taxon>
        <taxon>Embryophyta</taxon>
        <taxon>Tracheophyta</taxon>
        <taxon>Spermatophyta</taxon>
        <taxon>Magnoliopsida</taxon>
        <taxon>eudicotyledons</taxon>
        <taxon>Gunneridae</taxon>
        <taxon>Pentapetalae</taxon>
        <taxon>asterids</taxon>
        <taxon>lamiids</taxon>
        <taxon>Solanales</taxon>
        <taxon>Solanaceae</taxon>
        <taxon>Solanoideae</taxon>
        <taxon>Solaneae</taxon>
        <taxon>Solanum</taxon>
        <taxon>Solanum subgen. Lycopersicon</taxon>
    </lineage>
</organism>
<proteinExistence type="predicted"/>
<evidence type="ECO:0000313" key="4">
    <source>
        <dbReference type="Proteomes" id="UP000004994"/>
    </source>
</evidence>
<evidence type="ECO:0000313" key="3">
    <source>
        <dbReference type="EnsemblPlants" id="Solyc07g017650.3.1"/>
    </source>
</evidence>
<dbReference type="EnsemblPlants" id="Solyc07g017650.3.1">
    <property type="protein sequence ID" value="Solyc07g017650.3.1"/>
    <property type="gene ID" value="Solyc07g017650.3"/>
</dbReference>
<dbReference type="PANTHER" id="PTHR11133">
    <property type="entry name" value="SACCHAROPINE DEHYDROGENASE"/>
    <property type="match status" value="1"/>
</dbReference>
<sequence length="210" mass="23626">MSSPRTWPLIMFGNGVVGILLEVTNKWERWPYTKRVHHYALYEDVGCEIFEDLFQCGLILGIKQPKLEMILPDRAYAFFYHTYKAQKENMPLLDKILAERASLFDYELIVEDTGKRLLAFGKFASRAGMIDFLRGLGLWYLNHGYSTPFLSFGSSYMYSSLAAAKAAMISVDEQIATKGLPSGICSLVFVFTGFGNGTVYSNLGSLISVH</sequence>
<name>A0A3Q7H8S1_SOLLC</name>
<dbReference type="AlphaFoldDB" id="A0A3Q7H8S1"/>
<dbReference type="GO" id="GO:0016491">
    <property type="term" value="F:oxidoreductase activity"/>
    <property type="evidence" value="ECO:0007669"/>
    <property type="project" value="UniProtKB-KW"/>
</dbReference>
<dbReference type="PANTHER" id="PTHR11133:SF22">
    <property type="entry name" value="ALPHA-AMINOADIPIC SEMIALDEHYDE SYNTHASE, MITOCHONDRIAL"/>
    <property type="match status" value="1"/>
</dbReference>
<dbReference type="InterPro" id="IPR007886">
    <property type="entry name" value="AlaDH/PNT_N"/>
</dbReference>
<evidence type="ECO:0000256" key="1">
    <source>
        <dbReference type="ARBA" id="ARBA00023002"/>
    </source>
</evidence>